<dbReference type="RefSeq" id="XP_016987924.2">
    <property type="nucleotide sequence ID" value="XM_017132435.2"/>
</dbReference>
<reference evidence="1" key="2">
    <citation type="submission" date="2025-05" db="UniProtKB">
        <authorList>
            <consortium name="EnsemblMetazoa"/>
        </authorList>
    </citation>
    <scope>IDENTIFICATION</scope>
</reference>
<protein>
    <recommendedName>
        <fullName evidence="3">Tetratricopeptide repeat protein 25-like</fullName>
    </recommendedName>
</protein>
<name>A0ABM5I000_DRORH</name>
<evidence type="ECO:0000313" key="2">
    <source>
        <dbReference type="Proteomes" id="UP001652680"/>
    </source>
</evidence>
<dbReference type="Proteomes" id="UP001652680">
    <property type="component" value="Unassembled WGS sequence"/>
</dbReference>
<proteinExistence type="predicted"/>
<dbReference type="InterPro" id="IPR011990">
    <property type="entry name" value="TPR-like_helical_dom_sf"/>
</dbReference>
<evidence type="ECO:0000313" key="1">
    <source>
        <dbReference type="EnsemblMetazoa" id="XP_016987924.2"/>
    </source>
</evidence>
<dbReference type="SUPFAM" id="SSF48452">
    <property type="entry name" value="TPR-like"/>
    <property type="match status" value="1"/>
</dbReference>
<reference evidence="2" key="1">
    <citation type="journal article" date="2021" name="Elife">
        <title>Highly contiguous assemblies of 101 drosophilid genomes.</title>
        <authorList>
            <person name="Kim B.Y."/>
            <person name="Wang J.R."/>
            <person name="Miller D.E."/>
            <person name="Barmina O."/>
            <person name="Delaney E."/>
            <person name="Thompson A."/>
            <person name="Comeault A.A."/>
            <person name="Peede D."/>
            <person name="D'Agostino E.R."/>
            <person name="Pelaez J."/>
            <person name="Aguilar J.M."/>
            <person name="Haji D."/>
            <person name="Matsunaga T."/>
            <person name="Armstrong E.E."/>
            <person name="Zych M."/>
            <person name="Ogawa Y."/>
            <person name="Stamenkovic-Radak M."/>
            <person name="Jelic M."/>
            <person name="Veselinovic M.S."/>
            <person name="Tanaskovic M."/>
            <person name="Eric P."/>
            <person name="Gao J.J."/>
            <person name="Katoh T.K."/>
            <person name="Toda M.J."/>
            <person name="Watabe H."/>
            <person name="Watada M."/>
            <person name="Davis J.S."/>
            <person name="Moyle L.C."/>
            <person name="Manoli G."/>
            <person name="Bertolini E."/>
            <person name="Kostal V."/>
            <person name="Hawley R.S."/>
            <person name="Takahashi A."/>
            <person name="Jones C.D."/>
            <person name="Price D.K."/>
            <person name="Whiteman N."/>
            <person name="Kopp A."/>
            <person name="Matute D.R."/>
            <person name="Petrov D.A."/>
        </authorList>
    </citation>
    <scope>NUCLEOTIDE SEQUENCE [LARGE SCALE GENOMIC DNA]</scope>
</reference>
<dbReference type="EnsemblMetazoa" id="XM_017132435.2">
    <property type="protein sequence ID" value="XP_016987924.2"/>
    <property type="gene ID" value="LOC108050659"/>
</dbReference>
<evidence type="ECO:0008006" key="3">
    <source>
        <dbReference type="Google" id="ProtNLM"/>
    </source>
</evidence>
<keyword evidence="2" id="KW-1185">Reference proteome</keyword>
<accession>A0ABM5I000</accession>
<organism evidence="1 2">
    <name type="scientific">Drosophila rhopaloa</name>
    <name type="common">Fruit fly</name>
    <dbReference type="NCBI Taxonomy" id="1041015"/>
    <lineage>
        <taxon>Eukaryota</taxon>
        <taxon>Metazoa</taxon>
        <taxon>Ecdysozoa</taxon>
        <taxon>Arthropoda</taxon>
        <taxon>Hexapoda</taxon>
        <taxon>Insecta</taxon>
        <taxon>Pterygota</taxon>
        <taxon>Neoptera</taxon>
        <taxon>Endopterygota</taxon>
        <taxon>Diptera</taxon>
        <taxon>Brachycera</taxon>
        <taxon>Muscomorpha</taxon>
        <taxon>Ephydroidea</taxon>
        <taxon>Drosophilidae</taxon>
        <taxon>Drosophila</taxon>
        <taxon>Sophophora</taxon>
    </lineage>
</organism>
<dbReference type="PANTHER" id="PTHR21391">
    <property type="entry name" value="AT04489P-RELATED"/>
    <property type="match status" value="1"/>
</dbReference>
<sequence length="581" mass="68749">MTSIIQPETFIPQAQGVESAIPIWLKLDWSPEIEQGIYKDWGTYYSRRRRENLGMYYFDKALKLAPADFTTLYRRSQSKRKNALTESALKDSLEAKRLLTNLQRSDAPINLEVCDALYELNQLENSMAELYNNTRLFIGNKSKMFDHRLVVVEENIEDSCGPSMTQFISENEKLIVQLKEELNKYKEDTRPLWKILKEQEKCDVLSIPEIEDEMLSPLEIARRSRAFDVFNQMFIDRSWHDVIFLKHVRKNPNLLLDQCKNSNEYLKTLTMKKYDEIKHFLKMLEARSPMYNIRYQKFTNKKLMDKFRQEYLYRVQYQTSRNMKTALRSIKYLRNNKNLMKLSSYVEEVMGDYVVRKTNRIMPWKFEFLNEVYNTLALAYVDQYTVPKNFRFAEKNALLRLLRFPFPMDKTLEAQHFVFGDRSTHQEIPVDPAMSKSRQILNRYEHRMIFAKYPIEKSYLLHQIASTHLESNRFDECCFSARKSIEEAKNCNSYIWQFLSNLLIIKASAALHKVERTSEALVKAVEIADKLKNKDILNYLNACITCNEEEFVVKKQSIFANSGRRDSKNSVRSSQSLQQSE</sequence>
<dbReference type="PANTHER" id="PTHR21391:SF0">
    <property type="entry name" value="AT04489P-RELATED"/>
    <property type="match status" value="1"/>
</dbReference>
<dbReference type="GeneID" id="108050659"/>